<organism evidence="3 4">
    <name type="scientific">Drosophila lebanonensis</name>
    <name type="common">Fruit fly</name>
    <name type="synonym">Scaptodrosophila lebanonensis</name>
    <dbReference type="NCBI Taxonomy" id="7225"/>
    <lineage>
        <taxon>Eukaryota</taxon>
        <taxon>Metazoa</taxon>
        <taxon>Ecdysozoa</taxon>
        <taxon>Arthropoda</taxon>
        <taxon>Hexapoda</taxon>
        <taxon>Insecta</taxon>
        <taxon>Pterygota</taxon>
        <taxon>Neoptera</taxon>
        <taxon>Endopterygota</taxon>
        <taxon>Diptera</taxon>
        <taxon>Brachycera</taxon>
        <taxon>Muscomorpha</taxon>
        <taxon>Ephydroidea</taxon>
        <taxon>Drosophilidae</taxon>
        <taxon>Scaptodrosophila</taxon>
    </lineage>
</organism>
<dbReference type="Proteomes" id="UP000504634">
    <property type="component" value="Unplaced"/>
</dbReference>
<dbReference type="SUPFAM" id="SSF53590">
    <property type="entry name" value="Nucleoside hydrolase"/>
    <property type="match status" value="1"/>
</dbReference>
<evidence type="ECO:0000259" key="2">
    <source>
        <dbReference type="Pfam" id="PF01156"/>
    </source>
</evidence>
<dbReference type="RefSeq" id="XP_030379009.1">
    <property type="nucleotide sequence ID" value="XM_030523149.1"/>
</dbReference>
<keyword evidence="3" id="KW-1185">Reference proteome</keyword>
<protein>
    <submittedName>
        <fullName evidence="4">Uncharacterized protein C1683.06c isoform X1</fullName>
    </submittedName>
</protein>
<feature type="domain" description="Inosine/uridine-preferring nucleoside hydrolase" evidence="2">
    <location>
        <begin position="6"/>
        <end position="319"/>
    </location>
</feature>
<dbReference type="GO" id="GO:0016799">
    <property type="term" value="F:hydrolase activity, hydrolyzing N-glycosyl compounds"/>
    <property type="evidence" value="ECO:0007669"/>
    <property type="project" value="InterPro"/>
</dbReference>
<comment type="similarity">
    <text evidence="1">Belongs to the IUNH family.</text>
</comment>
<name>A0A6J2TSF4_DROLE</name>
<sequence>MCAKYVILDCDGGSDDAWALLLLLHAERNGMVKLLAVTTTGGGNTTREHCARNMRRILKAYAREDVPIYLGAVEPLLGSNDDEKKYFHGQDGFGDCLDASDCEKVEDFVQPLHAVSAIYELCRKRPKQITLFAIGPLTNLAVGFTMYGEEFGAHIKELCIMGGNYQGVGNSSRAAEFNFHSDPEAAHAVLAKAKRCPITILPWEPCTDKHFNVPISWRLEDFGARAAAAGHAAITMLNKVESVQWLPMRFPNWNPCDAILVAAWLFEPQMVKKHSTWNATVDLRGTHTRGQMVLDHLREIEKYPENVRILEEIDNECFKRVVEWIAGLRKEV</sequence>
<dbReference type="PANTHER" id="PTHR46190">
    <property type="entry name" value="SI:CH211-201H21.5-RELATED"/>
    <property type="match status" value="1"/>
</dbReference>
<evidence type="ECO:0000313" key="3">
    <source>
        <dbReference type="Proteomes" id="UP000504634"/>
    </source>
</evidence>
<dbReference type="GeneID" id="115627473"/>
<dbReference type="AlphaFoldDB" id="A0A6J2TSF4"/>
<dbReference type="Gene3D" id="3.90.245.10">
    <property type="entry name" value="Ribonucleoside hydrolase-like"/>
    <property type="match status" value="1"/>
</dbReference>
<dbReference type="OrthoDB" id="432381at2759"/>
<dbReference type="InterPro" id="IPR001910">
    <property type="entry name" value="Inosine/uridine_hydrolase_dom"/>
</dbReference>
<gene>
    <name evidence="4" type="primary">LOC115627473</name>
</gene>
<dbReference type="InterPro" id="IPR052775">
    <property type="entry name" value="IUN_hydrolase"/>
</dbReference>
<proteinExistence type="inferred from homology"/>
<evidence type="ECO:0000313" key="4">
    <source>
        <dbReference type="RefSeq" id="XP_030379009.1"/>
    </source>
</evidence>
<dbReference type="Pfam" id="PF01156">
    <property type="entry name" value="IU_nuc_hydro"/>
    <property type="match status" value="1"/>
</dbReference>
<dbReference type="PANTHER" id="PTHR46190:SF1">
    <property type="entry name" value="SI:CH211-201H21.5"/>
    <property type="match status" value="1"/>
</dbReference>
<reference evidence="4" key="1">
    <citation type="submission" date="2025-08" db="UniProtKB">
        <authorList>
            <consortium name="RefSeq"/>
        </authorList>
    </citation>
    <scope>IDENTIFICATION</scope>
    <source>
        <strain evidence="4">11010-0011.00</strain>
        <tissue evidence="4">Whole body</tissue>
    </source>
</reference>
<dbReference type="InterPro" id="IPR036452">
    <property type="entry name" value="Ribo_hydro-like"/>
</dbReference>
<accession>A0A6J2TSF4</accession>
<dbReference type="CDD" id="cd02649">
    <property type="entry name" value="nuc_hydro_CeIAG"/>
    <property type="match status" value="1"/>
</dbReference>
<evidence type="ECO:0000256" key="1">
    <source>
        <dbReference type="ARBA" id="ARBA00009176"/>
    </source>
</evidence>